<reference evidence="3 5" key="2">
    <citation type="submission" date="2019-03" db="EMBL/GenBank/DDBJ databases">
        <title>Genomics of glacier-inhabiting Cryobacterium strains.</title>
        <authorList>
            <person name="Liu Q."/>
            <person name="Xin Y.-H."/>
        </authorList>
    </citation>
    <scope>NUCLEOTIDE SEQUENCE [LARGE SCALE GENOMIC DNA]</scope>
    <source>
        <strain evidence="3 5">Hh34</strain>
    </source>
</reference>
<protein>
    <submittedName>
        <fullName evidence="3">Molybdopterin-guanine dinucleotide biosynthesis protein</fullName>
    </submittedName>
</protein>
<dbReference type="InterPro" id="IPR045598">
    <property type="entry name" value="DUF6457"/>
</dbReference>
<feature type="domain" description="DUF6457" evidence="1">
    <location>
        <begin position="9"/>
        <end position="83"/>
    </location>
</feature>
<reference evidence="2 4" key="1">
    <citation type="submission" date="2016-10" db="EMBL/GenBank/DDBJ databases">
        <authorList>
            <person name="Varghese N."/>
            <person name="Submissions S."/>
        </authorList>
    </citation>
    <scope>NUCLEOTIDE SEQUENCE [LARGE SCALE GENOMIC DNA]</scope>
    <source>
        <strain evidence="2 4">GMCC 1.11211</strain>
    </source>
</reference>
<dbReference type="RefSeq" id="WP_092452140.1">
    <property type="nucleotide sequence ID" value="NZ_BKAC01000021.1"/>
</dbReference>
<accession>A0A1I3DLL0</accession>
<dbReference type="Proteomes" id="UP000297963">
    <property type="component" value="Unassembled WGS sequence"/>
</dbReference>
<dbReference type="Pfam" id="PF20058">
    <property type="entry name" value="DUF6457"/>
    <property type="match status" value="1"/>
</dbReference>
<dbReference type="Proteomes" id="UP000199681">
    <property type="component" value="Unassembled WGS sequence"/>
</dbReference>
<gene>
    <name evidence="3" type="ORF">E3O11_15835</name>
    <name evidence="2" type="ORF">SAMN05216274_11928</name>
</gene>
<evidence type="ECO:0000313" key="3">
    <source>
        <dbReference type="EMBL" id="TFB81900.1"/>
    </source>
</evidence>
<sequence length="105" mass="11043">MTHNAVDADILNQWTRRLSQALQILDLDVDNHLVLNVADEAAHAVSPMAAPITTFVVGYAAGLAAANSAMASHAAIARAADIVIAVCRQPENEAPDETGWVNTAQ</sequence>
<dbReference type="EMBL" id="SOFE01000028">
    <property type="protein sequence ID" value="TFB81900.1"/>
    <property type="molecule type" value="Genomic_DNA"/>
</dbReference>
<organism evidence="3 5">
    <name type="scientific">Cryobacterium levicorallinum</name>
    <dbReference type="NCBI Taxonomy" id="995038"/>
    <lineage>
        <taxon>Bacteria</taxon>
        <taxon>Bacillati</taxon>
        <taxon>Actinomycetota</taxon>
        <taxon>Actinomycetes</taxon>
        <taxon>Micrococcales</taxon>
        <taxon>Microbacteriaceae</taxon>
        <taxon>Cryobacterium</taxon>
    </lineage>
</organism>
<comment type="caution">
    <text evidence="3">The sequence shown here is derived from an EMBL/GenBank/DDBJ whole genome shotgun (WGS) entry which is preliminary data.</text>
</comment>
<evidence type="ECO:0000313" key="2">
    <source>
        <dbReference type="EMBL" id="SFH87624.1"/>
    </source>
</evidence>
<dbReference type="STRING" id="995038.SAMN05216274_11928"/>
<evidence type="ECO:0000313" key="5">
    <source>
        <dbReference type="Proteomes" id="UP000297963"/>
    </source>
</evidence>
<keyword evidence="4" id="KW-1185">Reference proteome</keyword>
<name>A0A1I3DLL0_9MICO</name>
<evidence type="ECO:0000259" key="1">
    <source>
        <dbReference type="Pfam" id="PF20058"/>
    </source>
</evidence>
<dbReference type="AlphaFoldDB" id="A0A1I3DLL0"/>
<dbReference type="EMBL" id="FOPW01000019">
    <property type="protein sequence ID" value="SFH87624.1"/>
    <property type="molecule type" value="Genomic_DNA"/>
</dbReference>
<proteinExistence type="predicted"/>
<evidence type="ECO:0000313" key="4">
    <source>
        <dbReference type="Proteomes" id="UP000199681"/>
    </source>
</evidence>